<dbReference type="CDD" id="cd00130">
    <property type="entry name" value="PAS"/>
    <property type="match status" value="1"/>
</dbReference>
<gene>
    <name evidence="7" type="ORF">BGCPKDLD_1322</name>
</gene>
<feature type="domain" description="PAS" evidence="6">
    <location>
        <begin position="1"/>
        <end position="46"/>
    </location>
</feature>
<proteinExistence type="predicted"/>
<dbReference type="Proteomes" id="UP001055093">
    <property type="component" value="Unassembled WGS sequence"/>
</dbReference>
<evidence type="ECO:0000313" key="8">
    <source>
        <dbReference type="Proteomes" id="UP001055093"/>
    </source>
</evidence>
<protein>
    <recommendedName>
        <fullName evidence="2">histidine kinase</fullName>
        <ecNumber evidence="2">2.7.13.3</ecNumber>
    </recommendedName>
</protein>
<dbReference type="InterPro" id="IPR052162">
    <property type="entry name" value="Sensor_kinase/Photoreceptor"/>
</dbReference>
<keyword evidence="8" id="KW-1185">Reference proteome</keyword>
<comment type="catalytic activity">
    <reaction evidence="1">
        <text>ATP + protein L-histidine = ADP + protein N-phospho-L-histidine.</text>
        <dbReference type="EC" id="2.7.13.3"/>
    </reaction>
</comment>
<accession>A0ABQ4URI1</accession>
<keyword evidence="5" id="KW-0418">Kinase</keyword>
<evidence type="ECO:0000256" key="1">
    <source>
        <dbReference type="ARBA" id="ARBA00000085"/>
    </source>
</evidence>
<dbReference type="RefSeq" id="WP_238307769.1">
    <property type="nucleotide sequence ID" value="NZ_BPRE01000003.1"/>
</dbReference>
<dbReference type="EMBL" id="BPRE01000003">
    <property type="protein sequence ID" value="GJE74749.1"/>
    <property type="molecule type" value="Genomic_DNA"/>
</dbReference>
<evidence type="ECO:0000256" key="4">
    <source>
        <dbReference type="ARBA" id="ARBA00022679"/>
    </source>
</evidence>
<dbReference type="InterPro" id="IPR013655">
    <property type="entry name" value="PAS_fold_3"/>
</dbReference>
<dbReference type="NCBIfam" id="TIGR00229">
    <property type="entry name" value="sensory_box"/>
    <property type="match status" value="1"/>
</dbReference>
<dbReference type="Pfam" id="PF08447">
    <property type="entry name" value="PAS_3"/>
    <property type="match status" value="1"/>
</dbReference>
<evidence type="ECO:0000313" key="7">
    <source>
        <dbReference type="EMBL" id="GJE74749.1"/>
    </source>
</evidence>
<reference evidence="7" key="2">
    <citation type="submission" date="2021-08" db="EMBL/GenBank/DDBJ databases">
        <authorList>
            <person name="Tani A."/>
            <person name="Ola A."/>
            <person name="Ogura Y."/>
            <person name="Katsura K."/>
            <person name="Hayashi T."/>
        </authorList>
    </citation>
    <scope>NUCLEOTIDE SEQUENCE</scope>
    <source>
        <strain evidence="7">DSM 14458</strain>
    </source>
</reference>
<comment type="caution">
    <text evidence="7">The sequence shown here is derived from an EMBL/GenBank/DDBJ whole genome shotgun (WGS) entry which is preliminary data.</text>
</comment>
<evidence type="ECO:0000256" key="2">
    <source>
        <dbReference type="ARBA" id="ARBA00012438"/>
    </source>
</evidence>
<sequence length="182" mass="20063">MLWVADRDGFCTYVSEEWRAFTGQTLGEASDRGWADAVHPDDRNVVVMGFLEACRCQTEFILHYRLRRHDGIYVWALGAASPSFTPLTHDFLGFLGTVSCYDDPNIPLTAKAELGSFKPWQASLGASSPTKLDIIADYLIHAKILSEHHAPAVADAIERALNEAKTAQKAQIDAANASLKKQ</sequence>
<organism evidence="7 8">
    <name type="scientific">Methylorubrum suomiense</name>
    <dbReference type="NCBI Taxonomy" id="144191"/>
    <lineage>
        <taxon>Bacteria</taxon>
        <taxon>Pseudomonadati</taxon>
        <taxon>Pseudomonadota</taxon>
        <taxon>Alphaproteobacteria</taxon>
        <taxon>Hyphomicrobiales</taxon>
        <taxon>Methylobacteriaceae</taxon>
        <taxon>Methylorubrum</taxon>
    </lineage>
</organism>
<dbReference type="InterPro" id="IPR035965">
    <property type="entry name" value="PAS-like_dom_sf"/>
</dbReference>
<reference evidence="7" key="1">
    <citation type="journal article" date="2021" name="Front. Microbiol.">
        <title>Comprehensive Comparative Genomics and Phenotyping of Methylobacterium Species.</title>
        <authorList>
            <person name="Alessa O."/>
            <person name="Ogura Y."/>
            <person name="Fujitani Y."/>
            <person name="Takami H."/>
            <person name="Hayashi T."/>
            <person name="Sahin N."/>
            <person name="Tani A."/>
        </authorList>
    </citation>
    <scope>NUCLEOTIDE SEQUENCE</scope>
    <source>
        <strain evidence="7">DSM 14458</strain>
    </source>
</reference>
<keyword evidence="3" id="KW-0597">Phosphoprotein</keyword>
<dbReference type="PROSITE" id="PS50112">
    <property type="entry name" value="PAS"/>
    <property type="match status" value="1"/>
</dbReference>
<dbReference type="Gene3D" id="3.30.450.20">
    <property type="entry name" value="PAS domain"/>
    <property type="match status" value="1"/>
</dbReference>
<evidence type="ECO:0000259" key="6">
    <source>
        <dbReference type="PROSITE" id="PS50112"/>
    </source>
</evidence>
<keyword evidence="4" id="KW-0808">Transferase</keyword>
<dbReference type="InterPro" id="IPR000014">
    <property type="entry name" value="PAS"/>
</dbReference>
<dbReference type="PANTHER" id="PTHR43304">
    <property type="entry name" value="PHYTOCHROME-LIKE PROTEIN CPH1"/>
    <property type="match status" value="1"/>
</dbReference>
<dbReference type="PANTHER" id="PTHR43304:SF1">
    <property type="entry name" value="PAC DOMAIN-CONTAINING PROTEIN"/>
    <property type="match status" value="1"/>
</dbReference>
<dbReference type="SUPFAM" id="SSF55785">
    <property type="entry name" value="PYP-like sensor domain (PAS domain)"/>
    <property type="match status" value="1"/>
</dbReference>
<dbReference type="EC" id="2.7.13.3" evidence="2"/>
<evidence type="ECO:0000256" key="3">
    <source>
        <dbReference type="ARBA" id="ARBA00022553"/>
    </source>
</evidence>
<name>A0ABQ4URI1_9HYPH</name>
<evidence type="ECO:0000256" key="5">
    <source>
        <dbReference type="ARBA" id="ARBA00022777"/>
    </source>
</evidence>